<keyword evidence="3" id="KW-0813">Transport</keyword>
<dbReference type="Pfam" id="PF03845">
    <property type="entry name" value="Spore_permease"/>
    <property type="match status" value="1"/>
</dbReference>
<dbReference type="AlphaFoldDB" id="A0A0R3JWI6"/>
<feature type="transmembrane region" description="Helical" evidence="8">
    <location>
        <begin position="109"/>
        <end position="133"/>
    </location>
</feature>
<evidence type="ECO:0000256" key="3">
    <source>
        <dbReference type="ARBA" id="ARBA00022448"/>
    </source>
</evidence>
<dbReference type="GO" id="GO:0016020">
    <property type="term" value="C:membrane"/>
    <property type="evidence" value="ECO:0007669"/>
    <property type="project" value="UniProtKB-SubCell"/>
</dbReference>
<evidence type="ECO:0000313" key="9">
    <source>
        <dbReference type="EMBL" id="KRQ87911.1"/>
    </source>
</evidence>
<dbReference type="OrthoDB" id="1931502at2"/>
<sequence length="361" mass="40898">MFKNNNQITKNQYMFIVQNSMIGVGILSLASGVCKDAQQSGWISVLIGGIYPLYLTIAASIIYKNLYFNEFLEINRRIYGKFLSYIFVIFFLVNFILFETFVLSGFANVLVFSTVKFLSPLTVIILTIVLSYFTVNQGLTTVGRLAELMFYLTIFILIIPLYFINKGDTTNILPLFSSFNSILKAVPSTFFSYSGVEICFLVIPFVTDTKKVLSSGIIGSIFTIALYTITVLFTINYCGWRLTSKLHYPLLYLVSGAELSVLSNFEPLFLFLWGNKIFQTLAVGNFGMSYTMSQITKIPLQRCSLYLSLLVIFISTMLVPEYNRSNIIDKAMPVLVVIILIWTTITLFLSFFKRGAKVEKN</sequence>
<keyword evidence="6 8" id="KW-1133">Transmembrane helix</keyword>
<dbReference type="Gene3D" id="1.20.1740.10">
    <property type="entry name" value="Amino acid/polyamine transporter I"/>
    <property type="match status" value="1"/>
</dbReference>
<gene>
    <name evidence="9" type="primary">yndE_1</name>
    <name evidence="9" type="ORF">ABG79_00076</name>
</gene>
<name>A0A0R3JWI6_CALMK</name>
<feature type="transmembrane region" description="Helical" evidence="8">
    <location>
        <begin position="185"/>
        <end position="206"/>
    </location>
</feature>
<feature type="transmembrane region" description="Helical" evidence="8">
    <location>
        <begin position="42"/>
        <end position="62"/>
    </location>
</feature>
<feature type="transmembrane region" description="Helical" evidence="8">
    <location>
        <begin position="213"/>
        <end position="235"/>
    </location>
</feature>
<organism evidence="9 10">
    <name type="scientific">Caloramator mitchellensis</name>
    <dbReference type="NCBI Taxonomy" id="908809"/>
    <lineage>
        <taxon>Bacteria</taxon>
        <taxon>Bacillati</taxon>
        <taxon>Bacillota</taxon>
        <taxon>Clostridia</taxon>
        <taxon>Eubacteriales</taxon>
        <taxon>Clostridiaceae</taxon>
        <taxon>Caloramator</taxon>
    </lineage>
</organism>
<feature type="transmembrane region" description="Helical" evidence="8">
    <location>
        <begin position="303"/>
        <end position="319"/>
    </location>
</feature>
<accession>A0A0R3JWI6</accession>
<reference evidence="9 10" key="1">
    <citation type="submission" date="2015-09" db="EMBL/GenBank/DDBJ databases">
        <title>Draft genome sequence of a Caloramator mitchellensis, a moderate thermophile from the Great Artesian Basin of Australia.</title>
        <authorList>
            <person name="Patel B.K."/>
        </authorList>
    </citation>
    <scope>NUCLEOTIDE SEQUENCE [LARGE SCALE GENOMIC DNA]</scope>
    <source>
        <strain evidence="9 10">VF08</strain>
    </source>
</reference>
<evidence type="ECO:0000256" key="2">
    <source>
        <dbReference type="ARBA" id="ARBA00007998"/>
    </source>
</evidence>
<keyword evidence="10" id="KW-1185">Reference proteome</keyword>
<comment type="caution">
    <text evidence="9">The sequence shown here is derived from an EMBL/GenBank/DDBJ whole genome shotgun (WGS) entry which is preliminary data.</text>
</comment>
<keyword evidence="7 8" id="KW-0472">Membrane</keyword>
<comment type="similarity">
    <text evidence="2">Belongs to the amino acid-polyamine-organocation (APC) superfamily. Spore germination protein (SGP) (TC 2.A.3.9) family.</text>
</comment>
<proteinExistence type="inferred from homology"/>
<dbReference type="STRING" id="908809.ABG79_00076"/>
<dbReference type="RefSeq" id="WP_057975951.1">
    <property type="nucleotide sequence ID" value="NZ_LKHP01000001.1"/>
</dbReference>
<feature type="transmembrane region" description="Helical" evidence="8">
    <location>
        <begin position="82"/>
        <end position="103"/>
    </location>
</feature>
<keyword evidence="5 8" id="KW-0812">Transmembrane</keyword>
<comment type="subcellular location">
    <subcellularLocation>
        <location evidence="1">Membrane</location>
        <topology evidence="1">Multi-pass membrane protein</topology>
    </subcellularLocation>
</comment>
<dbReference type="InterPro" id="IPR004761">
    <property type="entry name" value="Spore_GerAB"/>
</dbReference>
<evidence type="ECO:0000256" key="1">
    <source>
        <dbReference type="ARBA" id="ARBA00004141"/>
    </source>
</evidence>
<dbReference type="PANTHER" id="PTHR34975">
    <property type="entry name" value="SPORE GERMINATION PROTEIN A2"/>
    <property type="match status" value="1"/>
</dbReference>
<dbReference type="PANTHER" id="PTHR34975:SF2">
    <property type="entry name" value="SPORE GERMINATION PROTEIN A2"/>
    <property type="match status" value="1"/>
</dbReference>
<dbReference type="Proteomes" id="UP000052015">
    <property type="component" value="Unassembled WGS sequence"/>
</dbReference>
<feature type="transmembrane region" description="Helical" evidence="8">
    <location>
        <begin position="145"/>
        <end position="165"/>
    </location>
</feature>
<keyword evidence="4" id="KW-0309">Germination</keyword>
<evidence type="ECO:0000256" key="8">
    <source>
        <dbReference type="SAM" id="Phobius"/>
    </source>
</evidence>
<evidence type="ECO:0000256" key="4">
    <source>
        <dbReference type="ARBA" id="ARBA00022544"/>
    </source>
</evidence>
<protein>
    <submittedName>
        <fullName evidence="9">Spore germination protein YndE</fullName>
    </submittedName>
</protein>
<evidence type="ECO:0000313" key="10">
    <source>
        <dbReference type="Proteomes" id="UP000052015"/>
    </source>
</evidence>
<evidence type="ECO:0000256" key="6">
    <source>
        <dbReference type="ARBA" id="ARBA00022989"/>
    </source>
</evidence>
<dbReference type="NCBIfam" id="TIGR00912">
    <property type="entry name" value="2A0309"/>
    <property type="match status" value="1"/>
</dbReference>
<dbReference type="GO" id="GO:0009847">
    <property type="term" value="P:spore germination"/>
    <property type="evidence" value="ECO:0007669"/>
    <property type="project" value="InterPro"/>
</dbReference>
<feature type="transmembrane region" description="Helical" evidence="8">
    <location>
        <begin position="12"/>
        <end position="30"/>
    </location>
</feature>
<dbReference type="EMBL" id="LKHP01000001">
    <property type="protein sequence ID" value="KRQ87911.1"/>
    <property type="molecule type" value="Genomic_DNA"/>
</dbReference>
<feature type="transmembrane region" description="Helical" evidence="8">
    <location>
        <begin position="331"/>
        <end position="352"/>
    </location>
</feature>
<evidence type="ECO:0000256" key="7">
    <source>
        <dbReference type="ARBA" id="ARBA00023136"/>
    </source>
</evidence>
<evidence type="ECO:0000256" key="5">
    <source>
        <dbReference type="ARBA" id="ARBA00022692"/>
    </source>
</evidence>